<evidence type="ECO:0000313" key="2">
    <source>
        <dbReference type="Proteomes" id="UP000820818"/>
    </source>
</evidence>
<evidence type="ECO:0000313" key="1">
    <source>
        <dbReference type="EMBL" id="KAI9549476.1"/>
    </source>
</evidence>
<comment type="caution">
    <text evidence="1">The sequence shown here is derived from an EMBL/GenBank/DDBJ whole genome shotgun (WGS) entry which is preliminary data.</text>
</comment>
<keyword evidence="2" id="KW-1185">Reference proteome</keyword>
<protein>
    <submittedName>
        <fullName evidence="1">Uncharacterized protein</fullName>
    </submittedName>
</protein>
<dbReference type="AlphaFoldDB" id="A0AAD5KTH4"/>
<sequence>MGTIVYIMDKEIERLEILPSGKIDPDTWDMRHAHREGNPAIVWMDGEQWWVFNGKNHRKDGPAIESSEFKAWNVNGKMHRIDGPAIEYASGRNVYYLDDKFMEPQKWKTEVRKYYDTDEDYLLMLLKLD</sequence>
<name>A0AAD5KTH4_9CRUS</name>
<proteinExistence type="predicted"/>
<gene>
    <name evidence="1" type="ORF">GHT06_001876</name>
</gene>
<accession>A0AAD5KTH4</accession>
<reference evidence="1" key="1">
    <citation type="submission" date="2022-05" db="EMBL/GenBank/DDBJ databases">
        <title>A multi-omics perspective on studying reproductive biology in Daphnia sinensis.</title>
        <authorList>
            <person name="Jia J."/>
        </authorList>
    </citation>
    <scope>NUCLEOTIDE SEQUENCE</scope>
    <source>
        <strain evidence="1">WSL</strain>
    </source>
</reference>
<dbReference type="EMBL" id="WJBH02000296">
    <property type="protein sequence ID" value="KAI9549476.1"/>
    <property type="molecule type" value="Genomic_DNA"/>
</dbReference>
<organism evidence="1 2">
    <name type="scientific">Daphnia sinensis</name>
    <dbReference type="NCBI Taxonomy" id="1820382"/>
    <lineage>
        <taxon>Eukaryota</taxon>
        <taxon>Metazoa</taxon>
        <taxon>Ecdysozoa</taxon>
        <taxon>Arthropoda</taxon>
        <taxon>Crustacea</taxon>
        <taxon>Branchiopoda</taxon>
        <taxon>Diplostraca</taxon>
        <taxon>Cladocera</taxon>
        <taxon>Anomopoda</taxon>
        <taxon>Daphniidae</taxon>
        <taxon>Daphnia</taxon>
        <taxon>Daphnia similis group</taxon>
    </lineage>
</organism>
<dbReference type="Proteomes" id="UP000820818">
    <property type="component" value="Unassembled WGS sequence"/>
</dbReference>